<evidence type="ECO:0008006" key="2">
    <source>
        <dbReference type="Google" id="ProtNLM"/>
    </source>
</evidence>
<dbReference type="Pfam" id="PF12675">
    <property type="entry name" value="DUF3795"/>
    <property type="match status" value="1"/>
</dbReference>
<proteinExistence type="predicted"/>
<protein>
    <recommendedName>
        <fullName evidence="2">GON domain-containing protein</fullName>
    </recommendedName>
</protein>
<gene>
    <name evidence="1" type="ORF">S06H3_46749</name>
</gene>
<sequence>MVEEVEGLIGYCGYNCHLCAARSEDIGVRQKLVDAWRKYLGHKTYTAENVYCVGCKNEGPHADTKCKARPCAIEKGVESCALCDEFPCDKMKRLMGIEMGMFIFGYKNFGQISEEDYDLCMRQWNSVPNLYRILLEAGKLPKWLRKRG</sequence>
<dbReference type="AlphaFoldDB" id="X1NII2"/>
<evidence type="ECO:0000313" key="1">
    <source>
        <dbReference type="EMBL" id="GAI43418.1"/>
    </source>
</evidence>
<reference evidence="1" key="1">
    <citation type="journal article" date="2014" name="Front. Microbiol.">
        <title>High frequency of phylogenetically diverse reductive dehalogenase-homologous genes in deep subseafloor sedimentary metagenomes.</title>
        <authorList>
            <person name="Kawai M."/>
            <person name="Futagami T."/>
            <person name="Toyoda A."/>
            <person name="Takaki Y."/>
            <person name="Nishi S."/>
            <person name="Hori S."/>
            <person name="Arai W."/>
            <person name="Tsubouchi T."/>
            <person name="Morono Y."/>
            <person name="Uchiyama I."/>
            <person name="Ito T."/>
            <person name="Fujiyama A."/>
            <person name="Inagaki F."/>
            <person name="Takami H."/>
        </authorList>
    </citation>
    <scope>NUCLEOTIDE SEQUENCE</scope>
    <source>
        <strain evidence="1">Expedition CK06-06</strain>
    </source>
</reference>
<dbReference type="InterPro" id="IPR024227">
    <property type="entry name" value="DUF3795"/>
</dbReference>
<comment type="caution">
    <text evidence="1">The sequence shown here is derived from an EMBL/GenBank/DDBJ whole genome shotgun (WGS) entry which is preliminary data.</text>
</comment>
<accession>X1NII2</accession>
<feature type="non-terminal residue" evidence="1">
    <location>
        <position position="148"/>
    </location>
</feature>
<dbReference type="EMBL" id="BARV01029305">
    <property type="protein sequence ID" value="GAI43418.1"/>
    <property type="molecule type" value="Genomic_DNA"/>
</dbReference>
<organism evidence="1">
    <name type="scientific">marine sediment metagenome</name>
    <dbReference type="NCBI Taxonomy" id="412755"/>
    <lineage>
        <taxon>unclassified sequences</taxon>
        <taxon>metagenomes</taxon>
        <taxon>ecological metagenomes</taxon>
    </lineage>
</organism>
<name>X1NII2_9ZZZZ</name>